<dbReference type="InterPro" id="IPR050090">
    <property type="entry name" value="Tyrosine_recombinase_XerCD"/>
</dbReference>
<dbReference type="InterPro" id="IPR013762">
    <property type="entry name" value="Integrase-like_cat_sf"/>
</dbReference>
<dbReference type="InterPro" id="IPR025269">
    <property type="entry name" value="SAM-like_dom"/>
</dbReference>
<keyword evidence="2" id="KW-0229">DNA integration</keyword>
<evidence type="ECO:0000256" key="2">
    <source>
        <dbReference type="ARBA" id="ARBA00022908"/>
    </source>
</evidence>
<dbReference type="PROSITE" id="PS51900">
    <property type="entry name" value="CB"/>
    <property type="match status" value="1"/>
</dbReference>
<dbReference type="InterPro" id="IPR010998">
    <property type="entry name" value="Integrase_recombinase_N"/>
</dbReference>
<comment type="caution">
    <text evidence="8">The sequence shown here is derived from an EMBL/GenBank/DDBJ whole genome shotgun (WGS) entry which is preliminary data.</text>
</comment>
<dbReference type="InterPro" id="IPR002104">
    <property type="entry name" value="Integrase_catalytic"/>
</dbReference>
<evidence type="ECO:0000259" key="7">
    <source>
        <dbReference type="PROSITE" id="PS51900"/>
    </source>
</evidence>
<evidence type="ECO:0000256" key="4">
    <source>
        <dbReference type="ARBA" id="ARBA00023172"/>
    </source>
</evidence>
<dbReference type="PANTHER" id="PTHR30349">
    <property type="entry name" value="PHAGE INTEGRASE-RELATED"/>
    <property type="match status" value="1"/>
</dbReference>
<sequence length="402" mass="46779">MPTICAILRKKANKQGQYPIYLRITNNRKSTFINLEHYIDKKDWDEKTKRVKKSHPNSKRLNHLIDKKIAEAGAKLIDMDIGGQTKDVKAIRKKLTNADSDFFSLAKDYLNNLEQHGKFNQLNADKPRINYFKSFLNCEKFSLEQITVPLLKSFQNHLLLEKKLSERTITNYLIIIRTIYNSAIRDGIVDGKHYPFGRNKIQIKFPETQKVGLTEEEVKKIEALDLEIGSQEWHSRNVWLFSFYLAGIRVADVLKTKWSEIQDGRLEYRMNKNQKLVSLKIPDKILIILAHYEKNKTSKNDYIFPELKGIDEKNKKAITSATSNADKTLNKYLKRIAEKAKIDKKITMHISRHTFGNISGDKISIQMLQKLYRHSSITTTVNYQSNFIHKDMDEALDNVIGF</sequence>
<dbReference type="Pfam" id="PF13102">
    <property type="entry name" value="Phage_int_SAM_5"/>
    <property type="match status" value="1"/>
</dbReference>
<dbReference type="SUPFAM" id="SSF56349">
    <property type="entry name" value="DNA breaking-rejoining enzymes"/>
    <property type="match status" value="1"/>
</dbReference>
<dbReference type="PROSITE" id="PS51898">
    <property type="entry name" value="TYR_RECOMBINASE"/>
    <property type="match status" value="1"/>
</dbReference>
<dbReference type="Pfam" id="PF00589">
    <property type="entry name" value="Phage_integrase"/>
    <property type="match status" value="1"/>
</dbReference>
<proteinExistence type="inferred from homology"/>
<evidence type="ECO:0000313" key="9">
    <source>
        <dbReference type="Proteomes" id="UP001163719"/>
    </source>
</evidence>
<keyword evidence="9" id="KW-1185">Reference proteome</keyword>
<dbReference type="PANTHER" id="PTHR30349:SF64">
    <property type="entry name" value="PROPHAGE INTEGRASE INTD-RELATED"/>
    <property type="match status" value="1"/>
</dbReference>
<evidence type="ECO:0000259" key="6">
    <source>
        <dbReference type="PROSITE" id="PS51898"/>
    </source>
</evidence>
<dbReference type="Gene3D" id="1.10.150.130">
    <property type="match status" value="1"/>
</dbReference>
<feature type="domain" description="Core-binding (CB)" evidence="7">
    <location>
        <begin position="100"/>
        <end position="184"/>
    </location>
</feature>
<dbReference type="InterPro" id="IPR011010">
    <property type="entry name" value="DNA_brk_join_enz"/>
</dbReference>
<dbReference type="InterPro" id="IPR035386">
    <property type="entry name" value="Arm-DNA-bind_5"/>
</dbReference>
<dbReference type="Proteomes" id="UP001163719">
    <property type="component" value="Unassembled WGS sequence"/>
</dbReference>
<feature type="domain" description="Tyr recombinase" evidence="6">
    <location>
        <begin position="208"/>
        <end position="397"/>
    </location>
</feature>
<evidence type="ECO:0000256" key="3">
    <source>
        <dbReference type="ARBA" id="ARBA00023125"/>
    </source>
</evidence>
<organism evidence="8 9">
    <name type="scientific">Chryseobacterium oryctis</name>
    <dbReference type="NCBI Taxonomy" id="2952618"/>
    <lineage>
        <taxon>Bacteria</taxon>
        <taxon>Pseudomonadati</taxon>
        <taxon>Bacteroidota</taxon>
        <taxon>Flavobacteriia</taxon>
        <taxon>Flavobacteriales</taxon>
        <taxon>Weeksellaceae</taxon>
        <taxon>Chryseobacterium group</taxon>
        <taxon>Chryseobacterium</taxon>
    </lineage>
</organism>
<dbReference type="Gene3D" id="1.10.443.10">
    <property type="entry name" value="Intergrase catalytic core"/>
    <property type="match status" value="1"/>
</dbReference>
<dbReference type="RefSeq" id="WP_264741639.1">
    <property type="nucleotide sequence ID" value="NZ_JAPDHV010000001.1"/>
</dbReference>
<dbReference type="InterPro" id="IPR044068">
    <property type="entry name" value="CB"/>
</dbReference>
<keyword evidence="3 5" id="KW-0238">DNA-binding</keyword>
<comment type="similarity">
    <text evidence="1">Belongs to the 'phage' integrase family.</text>
</comment>
<accession>A0ABT3HIQ5</accession>
<dbReference type="Pfam" id="PF17293">
    <property type="entry name" value="Arm-DNA-bind_5"/>
    <property type="match status" value="1"/>
</dbReference>
<keyword evidence="4" id="KW-0233">DNA recombination</keyword>
<reference evidence="8" key="1">
    <citation type="submission" date="2022-10" db="EMBL/GenBank/DDBJ databases">
        <title>Chryseobacterium babae sp. nov. isolated from the gut of the beetle Oryctes rhinoceros, and Chryseobacterium kimseyorum sp. nov., isolated from a stick insect rearing cage.</title>
        <authorList>
            <person name="Shelomi M."/>
            <person name="Han C.-J."/>
            <person name="Chen W.-M."/>
            <person name="Chen H.-K."/>
            <person name="Liaw S.-J."/>
            <person name="Muhle E."/>
            <person name="Clermont D."/>
        </authorList>
    </citation>
    <scope>NUCLEOTIDE SEQUENCE</scope>
    <source>
        <strain evidence="8">WLa1L2M3</strain>
    </source>
</reference>
<evidence type="ECO:0000313" key="8">
    <source>
        <dbReference type="EMBL" id="MCW3159662.1"/>
    </source>
</evidence>
<evidence type="ECO:0000256" key="5">
    <source>
        <dbReference type="PROSITE-ProRule" id="PRU01248"/>
    </source>
</evidence>
<protein>
    <submittedName>
        <fullName evidence="8">Site-specific integrase</fullName>
    </submittedName>
</protein>
<name>A0ABT3HIQ5_9FLAO</name>
<gene>
    <name evidence="8" type="ORF">OH806_00015</name>
</gene>
<dbReference type="EMBL" id="JAPDHV010000001">
    <property type="protein sequence ID" value="MCW3159662.1"/>
    <property type="molecule type" value="Genomic_DNA"/>
</dbReference>
<evidence type="ECO:0000256" key="1">
    <source>
        <dbReference type="ARBA" id="ARBA00008857"/>
    </source>
</evidence>